<dbReference type="EMBL" id="QJKC01000007">
    <property type="protein sequence ID" value="PXX48270.1"/>
    <property type="molecule type" value="Genomic_DNA"/>
</dbReference>
<dbReference type="RefSeq" id="WP_059286168.1">
    <property type="nucleotide sequence ID" value="NZ_LNQU01000061.1"/>
</dbReference>
<proteinExistence type="predicted"/>
<feature type="domain" description="BLUF" evidence="1">
    <location>
        <begin position="2"/>
        <end position="93"/>
    </location>
</feature>
<dbReference type="OrthoDB" id="557705at2"/>
<dbReference type="Gene3D" id="3.30.70.100">
    <property type="match status" value="1"/>
</dbReference>
<comment type="caution">
    <text evidence="2">The sequence shown here is derived from an EMBL/GenBank/DDBJ whole genome shotgun (WGS) entry which is preliminary data.</text>
</comment>
<dbReference type="Proteomes" id="UP000248395">
    <property type="component" value="Unassembled WGS sequence"/>
</dbReference>
<evidence type="ECO:0000259" key="1">
    <source>
        <dbReference type="PROSITE" id="PS50925"/>
    </source>
</evidence>
<evidence type="ECO:0000313" key="2">
    <source>
        <dbReference type="EMBL" id="PXX48270.1"/>
    </source>
</evidence>
<keyword evidence="3" id="KW-1185">Reference proteome</keyword>
<dbReference type="SUPFAM" id="SSF54975">
    <property type="entry name" value="Acylphosphatase/BLUF domain-like"/>
    <property type="match status" value="1"/>
</dbReference>
<dbReference type="Pfam" id="PF04940">
    <property type="entry name" value="BLUF"/>
    <property type="match status" value="1"/>
</dbReference>
<reference evidence="2 3" key="1">
    <citation type="submission" date="2018-05" db="EMBL/GenBank/DDBJ databases">
        <title>Genomic Encyclopedia of Type Strains, Phase IV (KMG-IV): sequencing the most valuable type-strain genomes for metagenomic binning, comparative biology and taxonomic classification.</title>
        <authorList>
            <person name="Goeker M."/>
        </authorList>
    </citation>
    <scope>NUCLEOTIDE SEQUENCE [LARGE SCALE GENOMIC DNA]</scope>
    <source>
        <strain evidence="2 3">DSM 25134</strain>
    </source>
</reference>
<dbReference type="GO" id="GO:0071949">
    <property type="term" value="F:FAD binding"/>
    <property type="evidence" value="ECO:0007669"/>
    <property type="project" value="InterPro"/>
</dbReference>
<evidence type="ECO:0000313" key="3">
    <source>
        <dbReference type="Proteomes" id="UP000248395"/>
    </source>
</evidence>
<dbReference type="InterPro" id="IPR036046">
    <property type="entry name" value="Acylphosphatase-like_dom_sf"/>
</dbReference>
<sequence length="141" mass="15528">MLVRLIYASRSCSPITSELVKQILDAAHQHNPQSGITGVLCYGDDVFVQALEGGRAEVNALYQHICRDSRHRDVTLLAYQEIDQREFACWSMAQAPIDKKNAALLLRHSSSPVLDPFRLSGSTTTRLLCELGSSGGLRSRG</sequence>
<dbReference type="InterPro" id="IPR007024">
    <property type="entry name" value="BLUF_domain"/>
</dbReference>
<dbReference type="AlphaFoldDB" id="A0A318JEL2"/>
<dbReference type="SMART" id="SM01034">
    <property type="entry name" value="BLUF"/>
    <property type="match status" value="1"/>
</dbReference>
<gene>
    <name evidence="2" type="ORF">DFR38_10755</name>
</gene>
<dbReference type="GO" id="GO:0009882">
    <property type="term" value="F:blue light photoreceptor activity"/>
    <property type="evidence" value="ECO:0007669"/>
    <property type="project" value="InterPro"/>
</dbReference>
<dbReference type="PROSITE" id="PS50925">
    <property type="entry name" value="BLUF"/>
    <property type="match status" value="1"/>
</dbReference>
<accession>A0A318JEL2</accession>
<organism evidence="2 3">
    <name type="scientific">Aquitalea magnusonii</name>
    <dbReference type="NCBI Taxonomy" id="332411"/>
    <lineage>
        <taxon>Bacteria</taxon>
        <taxon>Pseudomonadati</taxon>
        <taxon>Pseudomonadota</taxon>
        <taxon>Betaproteobacteria</taxon>
        <taxon>Neisseriales</taxon>
        <taxon>Chromobacteriaceae</taxon>
        <taxon>Aquitalea</taxon>
    </lineage>
</organism>
<name>A0A318JEL2_9NEIS</name>
<protein>
    <submittedName>
        <fullName evidence="2">FAD-dependent sensor of blue light</fullName>
    </submittedName>
</protein>